<accession>A0A518F182</accession>
<gene>
    <name evidence="2" type="ORF">Poly30_56590</name>
</gene>
<dbReference type="EMBL" id="CP036434">
    <property type="protein sequence ID" value="QDV10097.1"/>
    <property type="molecule type" value="Genomic_DNA"/>
</dbReference>
<evidence type="ECO:0000259" key="1">
    <source>
        <dbReference type="Pfam" id="PF04028"/>
    </source>
</evidence>
<feature type="domain" description="DUF374" evidence="1">
    <location>
        <begin position="96"/>
        <end position="161"/>
    </location>
</feature>
<protein>
    <recommendedName>
        <fullName evidence="1">DUF374 domain-containing protein</fullName>
    </recommendedName>
</protein>
<dbReference type="CDD" id="cd07983">
    <property type="entry name" value="LPLAT_DUF374-like"/>
    <property type="match status" value="1"/>
</dbReference>
<keyword evidence="3" id="KW-1185">Reference proteome</keyword>
<dbReference type="OrthoDB" id="9810508at2"/>
<evidence type="ECO:0000313" key="3">
    <source>
        <dbReference type="Proteomes" id="UP000320390"/>
    </source>
</evidence>
<reference evidence="2 3" key="1">
    <citation type="submission" date="2019-02" db="EMBL/GenBank/DDBJ databases">
        <title>Deep-cultivation of Planctomycetes and their phenomic and genomic characterization uncovers novel biology.</title>
        <authorList>
            <person name="Wiegand S."/>
            <person name="Jogler M."/>
            <person name="Boedeker C."/>
            <person name="Pinto D."/>
            <person name="Vollmers J."/>
            <person name="Rivas-Marin E."/>
            <person name="Kohn T."/>
            <person name="Peeters S.H."/>
            <person name="Heuer A."/>
            <person name="Rast P."/>
            <person name="Oberbeckmann S."/>
            <person name="Bunk B."/>
            <person name="Jeske O."/>
            <person name="Meyerdierks A."/>
            <person name="Storesund J.E."/>
            <person name="Kallscheuer N."/>
            <person name="Luecker S."/>
            <person name="Lage O.M."/>
            <person name="Pohl T."/>
            <person name="Merkel B.J."/>
            <person name="Hornburger P."/>
            <person name="Mueller R.-W."/>
            <person name="Bruemmer F."/>
            <person name="Labrenz M."/>
            <person name="Spormann A.M."/>
            <person name="Op den Camp H."/>
            <person name="Overmann J."/>
            <person name="Amann R."/>
            <person name="Jetten M.S.M."/>
            <person name="Mascher T."/>
            <person name="Medema M.H."/>
            <person name="Devos D.P."/>
            <person name="Kaster A.-K."/>
            <person name="Ovreas L."/>
            <person name="Rohde M."/>
            <person name="Galperin M.Y."/>
            <person name="Jogler C."/>
        </authorList>
    </citation>
    <scope>NUCLEOTIDE SEQUENCE [LARGE SCALE GENOMIC DNA]</scope>
    <source>
        <strain evidence="2 3">Poly30</strain>
    </source>
</reference>
<dbReference type="AlphaFoldDB" id="A0A518F182"/>
<name>A0A518F182_9BACT</name>
<dbReference type="Pfam" id="PF04028">
    <property type="entry name" value="DUF374"/>
    <property type="match status" value="1"/>
</dbReference>
<organism evidence="2 3">
    <name type="scientific">Saltatorellus ferox</name>
    <dbReference type="NCBI Taxonomy" id="2528018"/>
    <lineage>
        <taxon>Bacteria</taxon>
        <taxon>Pseudomonadati</taxon>
        <taxon>Planctomycetota</taxon>
        <taxon>Planctomycetia</taxon>
        <taxon>Planctomycetia incertae sedis</taxon>
        <taxon>Saltatorellus</taxon>
    </lineage>
</organism>
<sequence>MSPDRPEPGSDPEWVYRRSDRATRNGPLRRRFRDWRRRVTAPIVPALAPALLRGLSRTWRVKMIRPELRTGVLDSPDGCIPVLWHGRMATAASAFAGTRATVLVSASGDGALADMLLQRLGYGTLRGSTAKGGARAIREMRALLSSGVPVAITPDGPRGPRHHMNLGAAFLARATGRPVLPIGFGVSRALRLGSWDRFTIPLPFSRVTVVFGEPLEVPRASGEDALVAATDEIRSRLIGAEIEAFASLDKQVDW</sequence>
<dbReference type="Proteomes" id="UP000320390">
    <property type="component" value="Chromosome"/>
</dbReference>
<proteinExistence type="predicted"/>
<dbReference type="SUPFAM" id="SSF69593">
    <property type="entry name" value="Glycerol-3-phosphate (1)-acyltransferase"/>
    <property type="match status" value="1"/>
</dbReference>
<dbReference type="InterPro" id="IPR007172">
    <property type="entry name" value="DUF374"/>
</dbReference>
<dbReference type="RefSeq" id="WP_145205690.1">
    <property type="nucleotide sequence ID" value="NZ_CP036434.1"/>
</dbReference>
<evidence type="ECO:0000313" key="2">
    <source>
        <dbReference type="EMBL" id="QDV10097.1"/>
    </source>
</evidence>